<evidence type="ECO:0000313" key="2">
    <source>
        <dbReference type="EMBL" id="GAT50378.1"/>
    </source>
</evidence>
<reference evidence="2" key="1">
    <citation type="submission" date="2014-09" db="EMBL/GenBank/DDBJ databases">
        <title>Genome sequence of the luminous mushroom Mycena chlorophos for searching fungal bioluminescence genes.</title>
        <authorList>
            <person name="Tanaka Y."/>
            <person name="Kasuga D."/>
            <person name="Oba Y."/>
            <person name="Hase S."/>
            <person name="Sato K."/>
            <person name="Oba Y."/>
            <person name="Sakakibara Y."/>
        </authorList>
    </citation>
    <scope>NUCLEOTIDE SEQUENCE</scope>
</reference>
<feature type="region of interest" description="Disordered" evidence="1">
    <location>
        <begin position="35"/>
        <end position="56"/>
    </location>
</feature>
<proteinExistence type="predicted"/>
<feature type="non-terminal residue" evidence="2">
    <location>
        <position position="1"/>
    </location>
</feature>
<feature type="compositionally biased region" description="Basic residues" evidence="1">
    <location>
        <begin position="86"/>
        <end position="97"/>
    </location>
</feature>
<dbReference type="Proteomes" id="UP000815677">
    <property type="component" value="Unassembled WGS sequence"/>
</dbReference>
<dbReference type="Gene3D" id="3.60.130.30">
    <property type="match status" value="1"/>
</dbReference>
<protein>
    <recommendedName>
        <fullName evidence="4">Rab-GAP TBC domain-containing protein</fullName>
    </recommendedName>
</protein>
<sequence length="331" mass="37006">RNTCSAARETTLLSRGDLSDTWNDEENLGWRHFRGRTEQGGQPSCSPLWPPPRHRPVQQVTEPASLLVQEASGALYDNKPFQGTYHGKREKAKRKSNERRGTHRAETVGVGMGGGQTKPAHFTYDAVQLAVMVALLATEPFQRLIGFVNCMFKSHAGGLYDYYRCTLDALFDEQPTLPRLFAPQLSIFPSVTLNLGPQTATLPHLDLLNLAWGWCFITALGWFDPTRSALLVLWDLGMAIEFPPGSTIAIPSALLRHSNTSLAPGETRYSLTQFAAGGLFRYVENGFQLQEEFLAGLTAEELEARAEVDAEQFRKDVYEKQLNLLYIQFPE</sequence>
<dbReference type="EMBL" id="DF846399">
    <property type="protein sequence ID" value="GAT50378.1"/>
    <property type="molecule type" value="Genomic_DNA"/>
</dbReference>
<feature type="region of interest" description="Disordered" evidence="1">
    <location>
        <begin position="78"/>
        <end position="112"/>
    </location>
</feature>
<name>A0ABQ0LGZ5_MYCCL</name>
<gene>
    <name evidence="2" type="ORF">MCHLO_07624</name>
</gene>
<evidence type="ECO:0000313" key="3">
    <source>
        <dbReference type="Proteomes" id="UP000815677"/>
    </source>
</evidence>
<evidence type="ECO:0008006" key="4">
    <source>
        <dbReference type="Google" id="ProtNLM"/>
    </source>
</evidence>
<keyword evidence="3" id="KW-1185">Reference proteome</keyword>
<accession>A0ABQ0LGZ5</accession>
<evidence type="ECO:0000256" key="1">
    <source>
        <dbReference type="SAM" id="MobiDB-lite"/>
    </source>
</evidence>
<organism evidence="2 3">
    <name type="scientific">Mycena chlorophos</name>
    <name type="common">Agaric fungus</name>
    <name type="synonym">Agaricus chlorophos</name>
    <dbReference type="NCBI Taxonomy" id="658473"/>
    <lineage>
        <taxon>Eukaryota</taxon>
        <taxon>Fungi</taxon>
        <taxon>Dikarya</taxon>
        <taxon>Basidiomycota</taxon>
        <taxon>Agaricomycotina</taxon>
        <taxon>Agaricomycetes</taxon>
        <taxon>Agaricomycetidae</taxon>
        <taxon>Agaricales</taxon>
        <taxon>Marasmiineae</taxon>
        <taxon>Mycenaceae</taxon>
        <taxon>Mycena</taxon>
    </lineage>
</organism>